<feature type="domain" description="Endonuclease/exonuclease/phosphatase" evidence="1">
    <location>
        <begin position="110"/>
        <end position="215"/>
    </location>
</feature>
<feature type="non-terminal residue" evidence="2">
    <location>
        <position position="393"/>
    </location>
</feature>
<organism evidence="2 3">
    <name type="scientific">Brenthis ino</name>
    <name type="common">lesser marbled fritillary</name>
    <dbReference type="NCBI Taxonomy" id="405034"/>
    <lineage>
        <taxon>Eukaryota</taxon>
        <taxon>Metazoa</taxon>
        <taxon>Ecdysozoa</taxon>
        <taxon>Arthropoda</taxon>
        <taxon>Hexapoda</taxon>
        <taxon>Insecta</taxon>
        <taxon>Pterygota</taxon>
        <taxon>Neoptera</taxon>
        <taxon>Endopterygota</taxon>
        <taxon>Lepidoptera</taxon>
        <taxon>Glossata</taxon>
        <taxon>Ditrysia</taxon>
        <taxon>Papilionoidea</taxon>
        <taxon>Nymphalidae</taxon>
        <taxon>Heliconiinae</taxon>
        <taxon>Argynnini</taxon>
        <taxon>Brenthis</taxon>
    </lineage>
</organism>
<evidence type="ECO:0000313" key="2">
    <source>
        <dbReference type="EMBL" id="CAH0730476.1"/>
    </source>
</evidence>
<dbReference type="EMBL" id="OV170228">
    <property type="protein sequence ID" value="CAH0730476.1"/>
    <property type="molecule type" value="Genomic_DNA"/>
</dbReference>
<dbReference type="PANTHER" id="PTHR33395">
    <property type="entry name" value="TRANSCRIPTASE, PUTATIVE-RELATED-RELATED"/>
    <property type="match status" value="1"/>
</dbReference>
<reference evidence="2" key="1">
    <citation type="submission" date="2021-12" db="EMBL/GenBank/DDBJ databases">
        <authorList>
            <person name="Martin H S."/>
        </authorList>
    </citation>
    <scope>NUCLEOTIDE SEQUENCE</scope>
</reference>
<protein>
    <recommendedName>
        <fullName evidence="1">Endonuclease/exonuclease/phosphatase domain-containing protein</fullName>
    </recommendedName>
</protein>
<dbReference type="Proteomes" id="UP000838878">
    <property type="component" value="Chromosome 8"/>
</dbReference>
<sequence length="393" mass="45546">MLNIYYQNFRGINTKLDDIRLATLRTNYDLIVATETWLNESVMDSELFSEDFNIYRRDRQSTKLSTKRGGGVLFAVSKKYISRRIEHYESAHEDLWINIKLNNSGMSKNILVCVLYLPPPVVPNTLNLILDNISSNLQSYQGEVLILGDFNLGFTDWSCDINNCNSVTPRNYGNLLGYALIDFISLHNLTQYNCIRNDNGRVLDLVLANFDNIKVSKSLDVLSKLDPHHPPLDVEIIQQSNSCLNSIPFATHAFKKADYNKVNSELRRIDWVFEFRCSNDVNVMVETFYRIINKVTTTNNDTTIPKLRPKTKRHPVWFTHSLIKLIREKENIRRRLKTYNNPRDKLELSLAKSRTESLMNACFSEYISDTEKSIARNPKKTLVVCEKAQRVYL</sequence>
<proteinExistence type="predicted"/>
<dbReference type="InterPro" id="IPR036691">
    <property type="entry name" value="Endo/exonu/phosph_ase_sf"/>
</dbReference>
<gene>
    <name evidence="2" type="ORF">BINO364_LOCUS15455</name>
</gene>
<dbReference type="AlphaFoldDB" id="A0A8J9V1J8"/>
<dbReference type="Gene3D" id="3.60.10.10">
    <property type="entry name" value="Endonuclease/exonuclease/phosphatase"/>
    <property type="match status" value="1"/>
</dbReference>
<evidence type="ECO:0000259" key="1">
    <source>
        <dbReference type="Pfam" id="PF14529"/>
    </source>
</evidence>
<evidence type="ECO:0000313" key="3">
    <source>
        <dbReference type="Proteomes" id="UP000838878"/>
    </source>
</evidence>
<name>A0A8J9V1J8_9NEOP</name>
<dbReference type="InterPro" id="IPR005135">
    <property type="entry name" value="Endo/exonuclease/phosphatase"/>
</dbReference>
<dbReference type="PANTHER" id="PTHR33395:SF22">
    <property type="entry name" value="REVERSE TRANSCRIPTASE DOMAIN-CONTAINING PROTEIN"/>
    <property type="match status" value="1"/>
</dbReference>
<dbReference type="SUPFAM" id="SSF56219">
    <property type="entry name" value="DNase I-like"/>
    <property type="match status" value="1"/>
</dbReference>
<keyword evidence="3" id="KW-1185">Reference proteome</keyword>
<dbReference type="GO" id="GO:0003824">
    <property type="term" value="F:catalytic activity"/>
    <property type="evidence" value="ECO:0007669"/>
    <property type="project" value="InterPro"/>
</dbReference>
<dbReference type="GO" id="GO:0031012">
    <property type="term" value="C:extracellular matrix"/>
    <property type="evidence" value="ECO:0007669"/>
    <property type="project" value="TreeGrafter"/>
</dbReference>
<accession>A0A8J9V1J8</accession>
<dbReference type="GO" id="GO:0007508">
    <property type="term" value="P:larval heart development"/>
    <property type="evidence" value="ECO:0007669"/>
    <property type="project" value="TreeGrafter"/>
</dbReference>
<dbReference type="Pfam" id="PF14529">
    <property type="entry name" value="Exo_endo_phos_2"/>
    <property type="match status" value="1"/>
</dbReference>
<dbReference type="OrthoDB" id="7479636at2759"/>
<dbReference type="GO" id="GO:0061343">
    <property type="term" value="P:cell adhesion involved in heart morphogenesis"/>
    <property type="evidence" value="ECO:0007669"/>
    <property type="project" value="TreeGrafter"/>
</dbReference>